<dbReference type="eggNOG" id="ENOG502S7JI">
    <property type="taxonomic scope" value="Eukaryota"/>
</dbReference>
<dbReference type="Gramene" id="KQL03561">
    <property type="protein sequence ID" value="KQL03561"/>
    <property type="gene ID" value="SETIT_003158mg"/>
</dbReference>
<dbReference type="EMBL" id="AGNK02002773">
    <property type="status" value="NOT_ANNOTATED_CDS"/>
    <property type="molecule type" value="Genomic_DNA"/>
</dbReference>
<dbReference type="Proteomes" id="UP000004995">
    <property type="component" value="Unassembled WGS sequence"/>
</dbReference>
<accession>K3XMN5</accession>
<organism evidence="1 2">
    <name type="scientific">Setaria italica</name>
    <name type="common">Foxtail millet</name>
    <name type="synonym">Panicum italicum</name>
    <dbReference type="NCBI Taxonomy" id="4555"/>
    <lineage>
        <taxon>Eukaryota</taxon>
        <taxon>Viridiplantae</taxon>
        <taxon>Streptophyta</taxon>
        <taxon>Embryophyta</taxon>
        <taxon>Tracheophyta</taxon>
        <taxon>Spermatophyta</taxon>
        <taxon>Magnoliopsida</taxon>
        <taxon>Liliopsida</taxon>
        <taxon>Poales</taxon>
        <taxon>Poaceae</taxon>
        <taxon>PACMAD clade</taxon>
        <taxon>Panicoideae</taxon>
        <taxon>Panicodae</taxon>
        <taxon>Paniceae</taxon>
        <taxon>Cenchrinae</taxon>
        <taxon>Setaria</taxon>
    </lineage>
</organism>
<dbReference type="AlphaFoldDB" id="K3XMN5"/>
<proteinExistence type="predicted"/>
<dbReference type="PANTHER" id="PTHR33181">
    <property type="entry name" value="OS01G0778500 PROTEIN"/>
    <property type="match status" value="1"/>
</dbReference>
<name>K3XMN5_SETIT</name>
<dbReference type="EnsemblPlants" id="KQL03561">
    <property type="protein sequence ID" value="KQL03561"/>
    <property type="gene ID" value="SETIT_003158mg"/>
</dbReference>
<evidence type="ECO:0000313" key="1">
    <source>
        <dbReference type="EnsemblPlants" id="KQL03561"/>
    </source>
</evidence>
<protein>
    <submittedName>
        <fullName evidence="1">Uncharacterized protein</fullName>
    </submittedName>
</protein>
<evidence type="ECO:0000313" key="2">
    <source>
        <dbReference type="Proteomes" id="UP000004995"/>
    </source>
</evidence>
<dbReference type="InParanoid" id="K3XMN5"/>
<dbReference type="STRING" id="4555.K3XMN5"/>
<dbReference type="PANTHER" id="PTHR33181:SF10">
    <property type="entry name" value="SSRA-BINDING PROTEIN"/>
    <property type="match status" value="1"/>
</dbReference>
<reference evidence="1" key="2">
    <citation type="submission" date="2018-08" db="UniProtKB">
        <authorList>
            <consortium name="EnsemblPlants"/>
        </authorList>
    </citation>
    <scope>IDENTIFICATION</scope>
    <source>
        <strain evidence="1">Yugu1</strain>
    </source>
</reference>
<sequence>MAAHAACPPDLASPTPLPLPLPVVMPLFSGQRLHINLPLRHTDQPVVCLIWPGQWRRPARHRVRLALSYNLSPFRQSPDRFCACVYMGSWVRTITTPFRKACTIFVPHKDGKKPQQPSSAMVQHVEAERAKLHGEVMACAYEDVQVMWSMLDQARIRDLSGSS</sequence>
<keyword evidence="2" id="KW-1185">Reference proteome</keyword>
<dbReference type="HOGENOM" id="CLU_1629887_0_0_1"/>
<reference evidence="2" key="1">
    <citation type="journal article" date="2012" name="Nat. Biotechnol.">
        <title>Reference genome sequence of the model plant Setaria.</title>
        <authorList>
            <person name="Bennetzen J.L."/>
            <person name="Schmutz J."/>
            <person name="Wang H."/>
            <person name="Percifield R."/>
            <person name="Hawkins J."/>
            <person name="Pontaroli A.C."/>
            <person name="Estep M."/>
            <person name="Feng L."/>
            <person name="Vaughn J.N."/>
            <person name="Grimwood J."/>
            <person name="Jenkins J."/>
            <person name="Barry K."/>
            <person name="Lindquist E."/>
            <person name="Hellsten U."/>
            <person name="Deshpande S."/>
            <person name="Wang X."/>
            <person name="Wu X."/>
            <person name="Mitros T."/>
            <person name="Triplett J."/>
            <person name="Yang X."/>
            <person name="Ye C.Y."/>
            <person name="Mauro-Herrera M."/>
            <person name="Wang L."/>
            <person name="Li P."/>
            <person name="Sharma M."/>
            <person name="Sharma R."/>
            <person name="Ronald P.C."/>
            <person name="Panaud O."/>
            <person name="Kellogg E.A."/>
            <person name="Brutnell T.P."/>
            <person name="Doust A.N."/>
            <person name="Tuskan G.A."/>
            <person name="Rokhsar D."/>
            <person name="Devos K.M."/>
        </authorList>
    </citation>
    <scope>NUCLEOTIDE SEQUENCE [LARGE SCALE GENOMIC DNA]</scope>
    <source>
        <strain evidence="2">cv. Yugu1</strain>
    </source>
</reference>